<evidence type="ECO:0000313" key="5">
    <source>
        <dbReference type="EMBL" id="CAB4845829.1"/>
    </source>
</evidence>
<evidence type="ECO:0000259" key="1">
    <source>
        <dbReference type="Pfam" id="PF01494"/>
    </source>
</evidence>
<dbReference type="PANTHER" id="PTHR42685">
    <property type="entry name" value="GERANYLGERANYL DIPHOSPHATE REDUCTASE"/>
    <property type="match status" value="1"/>
</dbReference>
<dbReference type="InterPro" id="IPR050407">
    <property type="entry name" value="Geranylgeranyl_reductase"/>
</dbReference>
<evidence type="ECO:0000313" key="6">
    <source>
        <dbReference type="EMBL" id="CAB5026721.1"/>
    </source>
</evidence>
<dbReference type="GO" id="GO:0016628">
    <property type="term" value="F:oxidoreductase activity, acting on the CH-CH group of donors, NAD or NADP as acceptor"/>
    <property type="evidence" value="ECO:0007669"/>
    <property type="project" value="InterPro"/>
</dbReference>
<dbReference type="EMBL" id="CAFBIX010000001">
    <property type="protein sequence ID" value="CAB4845829.1"/>
    <property type="molecule type" value="Genomic_DNA"/>
</dbReference>
<dbReference type="EMBL" id="CAESAI010000081">
    <property type="protein sequence ID" value="CAB4345508.1"/>
    <property type="molecule type" value="Genomic_DNA"/>
</dbReference>
<protein>
    <submittedName>
        <fullName evidence="2">Unannotated protein</fullName>
    </submittedName>
</protein>
<gene>
    <name evidence="4" type="ORF">UFOPK3037_01368</name>
    <name evidence="5" type="ORF">UFOPK3278_00116</name>
    <name evidence="3" type="ORF">UFOPK3406_01520</name>
    <name evidence="2" type="ORF">UFOPK3925_00471</name>
    <name evidence="6" type="ORF">UFOPK4097_01288</name>
</gene>
<dbReference type="PANTHER" id="PTHR42685:SF22">
    <property type="entry name" value="CONDITIONED MEDIUM FACTOR RECEPTOR 1"/>
    <property type="match status" value="1"/>
</dbReference>
<dbReference type="EMBL" id="CAESAD010000001">
    <property type="protein sequence ID" value="CAB4334209.1"/>
    <property type="molecule type" value="Genomic_DNA"/>
</dbReference>
<dbReference type="GO" id="GO:0071949">
    <property type="term" value="F:FAD binding"/>
    <property type="evidence" value="ECO:0007669"/>
    <property type="project" value="InterPro"/>
</dbReference>
<evidence type="ECO:0000313" key="3">
    <source>
        <dbReference type="EMBL" id="CAB4345508.1"/>
    </source>
</evidence>
<sequence length="416" mass="44386">MSEINTDVLVVGAGPAGSSAATYAARAGRQVVLIDSATFPRDKPCGDGLTPRAIAELNAIGLSDWLSGRARNLGLRAAGFGQELLLPWPGGSLPSYGGAAPRTELDEQIMLIAKAAGATVLEGHSATDVVMDAGAIKSVIVKTESGTVTINANSVIIADGARSQLGRKLGREWHRDTAYGVAARGYIKSERHDDPWISSHLELRGEQNEILSGYGWIFPLANGEVNVGVGTLATNKRPADVNLRALMNTYTDQQREDWKLSGDIRMPWSFLLPMGGAVSGIAGKNFMFIGDAAGCVNPLNGEGIDYGLETGRLAAQMLETESDFTVAWPAELRTHYGYAFSIARRLAGLLTVPGLLPKAGPIGMRSRTVMKLALRVMGNLITEEDSDALARVWRTAGRLSVKFDDRVPFPAADVRV</sequence>
<name>A0A6J5Z1D8_9ZZZZ</name>
<dbReference type="InterPro" id="IPR002938">
    <property type="entry name" value="FAD-bd"/>
</dbReference>
<dbReference type="Pfam" id="PF01494">
    <property type="entry name" value="FAD_binding_3"/>
    <property type="match status" value="1"/>
</dbReference>
<feature type="domain" description="FAD-binding" evidence="1">
    <location>
        <begin position="6"/>
        <end position="308"/>
    </location>
</feature>
<dbReference type="Gene3D" id="3.50.50.60">
    <property type="entry name" value="FAD/NAD(P)-binding domain"/>
    <property type="match status" value="1"/>
</dbReference>
<proteinExistence type="predicted"/>
<evidence type="ECO:0000313" key="2">
    <source>
        <dbReference type="EMBL" id="CAB4334209.1"/>
    </source>
</evidence>
<reference evidence="2" key="1">
    <citation type="submission" date="2020-05" db="EMBL/GenBank/DDBJ databases">
        <authorList>
            <person name="Chiriac C."/>
            <person name="Salcher M."/>
            <person name="Ghai R."/>
            <person name="Kavagutti S V."/>
        </authorList>
    </citation>
    <scope>NUCLEOTIDE SEQUENCE</scope>
</reference>
<dbReference type="EMBL" id="CAFAAO010000022">
    <property type="protein sequence ID" value="CAB4811892.1"/>
    <property type="molecule type" value="Genomic_DNA"/>
</dbReference>
<dbReference type="NCBIfam" id="TIGR02032">
    <property type="entry name" value="GG-red-SF"/>
    <property type="match status" value="1"/>
</dbReference>
<dbReference type="AlphaFoldDB" id="A0A6J5Z1D8"/>
<organism evidence="2">
    <name type="scientific">freshwater metagenome</name>
    <dbReference type="NCBI Taxonomy" id="449393"/>
    <lineage>
        <taxon>unclassified sequences</taxon>
        <taxon>metagenomes</taxon>
        <taxon>ecological metagenomes</taxon>
    </lineage>
</organism>
<dbReference type="PRINTS" id="PR00420">
    <property type="entry name" value="RNGMNOXGNASE"/>
</dbReference>
<dbReference type="EMBL" id="CAFBPK010000024">
    <property type="protein sequence ID" value="CAB5026721.1"/>
    <property type="molecule type" value="Genomic_DNA"/>
</dbReference>
<dbReference type="InterPro" id="IPR036188">
    <property type="entry name" value="FAD/NAD-bd_sf"/>
</dbReference>
<accession>A0A6J5Z1D8</accession>
<dbReference type="SUPFAM" id="SSF51905">
    <property type="entry name" value="FAD/NAD(P)-binding domain"/>
    <property type="match status" value="1"/>
</dbReference>
<dbReference type="InterPro" id="IPR011777">
    <property type="entry name" value="Geranylgeranyl_Rdtase_fam"/>
</dbReference>
<evidence type="ECO:0000313" key="4">
    <source>
        <dbReference type="EMBL" id="CAB4811892.1"/>
    </source>
</evidence>